<sequence length="621" mass="68187">MSPEHDLWLGMPVPRKLASLQDAMQVFIFSVFGPTVVWIKAAHINTNTLWQTPVVTGSVFGVIGLLLASILLVWIPLKMIGVPGHVKVSQGGVKLYLPGPPELVRASWLALSYLSLSLACMLVLAGSWAAAIISTISAVIAGWSILHTIPGTLDAAKNNYIIKPPAYLLNARTGKIESAKSKRTCWAKCDWEPEYVAVTRALNLQSECTPCPCASMGKTCVWKSYGSLLCHIAAETRHLGATHIWIDSLREHGERKPLEASTPTLLDSTPYRIFQGAKAVIVPTTQCQCLYQYHPETLTQTFKRHYKKSFGAAISSLFGRTSVKVAKSENLSDGLLCQRSIVEHHISPWLSSPSALQESAFVKNLRLLPVLIRDPYGTDLNDIQTNDLVYEKLENVFSEAKKWSKACAGSLVKEFIRRGSHQSLFEILNEVRDIISTRCGWVVTHGDSELMAKNMMRALATIGDVSFLTVWQPYWTDGSYFFPNIALTVEKQTEAAFEGAIMAECVTIVKQTFPESLVAFTQLLLPIQYCKGQPSVTIVTVGKITGSLFVLSSDLVTDSGSWYVSATTLKRDGKFFGYFAYAISPTSCAEADGHLCAFGIYTCPAQLSGASIHGWRLGATF</sequence>
<evidence type="ECO:0000313" key="3">
    <source>
        <dbReference type="Proteomes" id="UP001479436"/>
    </source>
</evidence>
<dbReference type="Proteomes" id="UP001479436">
    <property type="component" value="Unassembled WGS sequence"/>
</dbReference>
<keyword evidence="3" id="KW-1185">Reference proteome</keyword>
<proteinExistence type="predicted"/>
<name>A0ABR2WQ83_9FUNG</name>
<gene>
    <name evidence="2" type="ORF">K7432_009458</name>
</gene>
<protein>
    <submittedName>
        <fullName evidence="2">Uncharacterized protein</fullName>
    </submittedName>
</protein>
<comment type="caution">
    <text evidence="2">The sequence shown here is derived from an EMBL/GenBank/DDBJ whole genome shotgun (WGS) entry which is preliminary data.</text>
</comment>
<reference evidence="2 3" key="1">
    <citation type="submission" date="2023-04" db="EMBL/GenBank/DDBJ databases">
        <title>Genome of Basidiobolus ranarum AG-B5.</title>
        <authorList>
            <person name="Stajich J.E."/>
            <person name="Carter-House D."/>
            <person name="Gryganskyi A."/>
        </authorList>
    </citation>
    <scope>NUCLEOTIDE SEQUENCE [LARGE SCALE GENOMIC DNA]</scope>
    <source>
        <strain evidence="2 3">AG-B5</strain>
    </source>
</reference>
<keyword evidence="1" id="KW-0472">Membrane</keyword>
<feature type="transmembrane region" description="Helical" evidence="1">
    <location>
        <begin position="54"/>
        <end position="75"/>
    </location>
</feature>
<feature type="transmembrane region" description="Helical" evidence="1">
    <location>
        <begin position="131"/>
        <end position="149"/>
    </location>
</feature>
<keyword evidence="1" id="KW-1133">Transmembrane helix</keyword>
<dbReference type="EMBL" id="JASJQH010000586">
    <property type="protein sequence ID" value="KAK9763653.1"/>
    <property type="molecule type" value="Genomic_DNA"/>
</dbReference>
<organism evidence="2 3">
    <name type="scientific">Basidiobolus ranarum</name>
    <dbReference type="NCBI Taxonomy" id="34480"/>
    <lineage>
        <taxon>Eukaryota</taxon>
        <taxon>Fungi</taxon>
        <taxon>Fungi incertae sedis</taxon>
        <taxon>Zoopagomycota</taxon>
        <taxon>Entomophthoromycotina</taxon>
        <taxon>Basidiobolomycetes</taxon>
        <taxon>Basidiobolales</taxon>
        <taxon>Basidiobolaceae</taxon>
        <taxon>Basidiobolus</taxon>
    </lineage>
</organism>
<accession>A0ABR2WQ83</accession>
<feature type="transmembrane region" description="Helical" evidence="1">
    <location>
        <begin position="23"/>
        <end position="42"/>
    </location>
</feature>
<evidence type="ECO:0000256" key="1">
    <source>
        <dbReference type="SAM" id="Phobius"/>
    </source>
</evidence>
<keyword evidence="1" id="KW-0812">Transmembrane</keyword>
<feature type="transmembrane region" description="Helical" evidence="1">
    <location>
        <begin position="106"/>
        <end position="124"/>
    </location>
</feature>
<evidence type="ECO:0000313" key="2">
    <source>
        <dbReference type="EMBL" id="KAK9763653.1"/>
    </source>
</evidence>